<proteinExistence type="predicted"/>
<feature type="compositionally biased region" description="Basic and acidic residues" evidence="1">
    <location>
        <begin position="117"/>
        <end position="132"/>
    </location>
</feature>
<name>A0A6G1HXA4_9PEZI</name>
<dbReference type="OrthoDB" id="10642489at2759"/>
<gene>
    <name evidence="2" type="ORF">EJ06DRAFT_521380</name>
</gene>
<dbReference type="AlphaFoldDB" id="A0A6G1HXA4"/>
<protein>
    <submittedName>
        <fullName evidence="2">Uncharacterized protein</fullName>
    </submittedName>
</protein>
<reference evidence="2" key="1">
    <citation type="journal article" date="2020" name="Stud. Mycol.">
        <title>101 Dothideomycetes genomes: a test case for predicting lifestyles and emergence of pathogens.</title>
        <authorList>
            <person name="Haridas S."/>
            <person name="Albert R."/>
            <person name="Binder M."/>
            <person name="Bloem J."/>
            <person name="Labutti K."/>
            <person name="Salamov A."/>
            <person name="Andreopoulos B."/>
            <person name="Baker S."/>
            <person name="Barry K."/>
            <person name="Bills G."/>
            <person name="Bluhm B."/>
            <person name="Cannon C."/>
            <person name="Castanera R."/>
            <person name="Culley D."/>
            <person name="Daum C."/>
            <person name="Ezra D."/>
            <person name="Gonzalez J."/>
            <person name="Henrissat B."/>
            <person name="Kuo A."/>
            <person name="Liang C."/>
            <person name="Lipzen A."/>
            <person name="Lutzoni F."/>
            <person name="Magnuson J."/>
            <person name="Mondo S."/>
            <person name="Nolan M."/>
            <person name="Ohm R."/>
            <person name="Pangilinan J."/>
            <person name="Park H.-J."/>
            <person name="Ramirez L."/>
            <person name="Alfaro M."/>
            <person name="Sun H."/>
            <person name="Tritt A."/>
            <person name="Yoshinaga Y."/>
            <person name="Zwiers L.-H."/>
            <person name="Turgeon B."/>
            <person name="Goodwin S."/>
            <person name="Spatafora J."/>
            <person name="Crous P."/>
            <person name="Grigoriev I."/>
        </authorList>
    </citation>
    <scope>NUCLEOTIDE SEQUENCE</scope>
    <source>
        <strain evidence="2">CBS 262.69</strain>
    </source>
</reference>
<feature type="region of interest" description="Disordered" evidence="1">
    <location>
        <begin position="103"/>
        <end position="132"/>
    </location>
</feature>
<evidence type="ECO:0000313" key="3">
    <source>
        <dbReference type="Proteomes" id="UP000799640"/>
    </source>
</evidence>
<sequence length="166" mass="17693">MTQSNPQSSSPTSNALTAANLALLAANPPSTVPSAARKAALLAALAERGEPRASETQHLADEVRAFCVEVDATLPQGMVEQNGSKTEGDGGFFKAPILSRATEAQRDRAKLMPKSASAREETRKATEEDARRAGIPADYSYKNWDPSEEPITLLGNVFDVNSLCAY</sequence>
<keyword evidence="3" id="KW-1185">Reference proteome</keyword>
<dbReference type="Proteomes" id="UP000799640">
    <property type="component" value="Unassembled WGS sequence"/>
</dbReference>
<organism evidence="2 3">
    <name type="scientific">Trichodelitschia bisporula</name>
    <dbReference type="NCBI Taxonomy" id="703511"/>
    <lineage>
        <taxon>Eukaryota</taxon>
        <taxon>Fungi</taxon>
        <taxon>Dikarya</taxon>
        <taxon>Ascomycota</taxon>
        <taxon>Pezizomycotina</taxon>
        <taxon>Dothideomycetes</taxon>
        <taxon>Dothideomycetes incertae sedis</taxon>
        <taxon>Phaeotrichales</taxon>
        <taxon>Phaeotrichaceae</taxon>
        <taxon>Trichodelitschia</taxon>
    </lineage>
</organism>
<dbReference type="EMBL" id="ML996694">
    <property type="protein sequence ID" value="KAF2400642.1"/>
    <property type="molecule type" value="Genomic_DNA"/>
</dbReference>
<evidence type="ECO:0000313" key="2">
    <source>
        <dbReference type="EMBL" id="KAF2400642.1"/>
    </source>
</evidence>
<accession>A0A6G1HXA4</accession>
<evidence type="ECO:0000256" key="1">
    <source>
        <dbReference type="SAM" id="MobiDB-lite"/>
    </source>
</evidence>